<dbReference type="InterPro" id="IPR004026">
    <property type="entry name" value="Ada_DNA_repair_Zn-bd"/>
</dbReference>
<dbReference type="GO" id="GO:0003700">
    <property type="term" value="F:DNA-binding transcription factor activity"/>
    <property type="evidence" value="ECO:0007669"/>
    <property type="project" value="InterPro"/>
</dbReference>
<dbReference type="InterPro" id="IPR001497">
    <property type="entry name" value="MethylDNA_cys_MeTrfase_AS"/>
</dbReference>
<keyword evidence="10" id="KW-0804">Transcription</keyword>
<dbReference type="InterPro" id="IPR016221">
    <property type="entry name" value="Bifunct_regulatory_prot_Ada"/>
</dbReference>
<evidence type="ECO:0000256" key="3">
    <source>
        <dbReference type="ARBA" id="ARBA00008711"/>
    </source>
</evidence>
<dbReference type="EC" id="2.1.1.63" evidence="4"/>
<dbReference type="PIRSF" id="PIRSF000409">
    <property type="entry name" value="Ada"/>
    <property type="match status" value="1"/>
</dbReference>
<dbReference type="Pfam" id="PF01035">
    <property type="entry name" value="DNA_binding_1"/>
    <property type="match status" value="1"/>
</dbReference>
<dbReference type="SMART" id="SM00342">
    <property type="entry name" value="HTH_ARAC"/>
    <property type="match status" value="1"/>
</dbReference>
<dbReference type="GO" id="GO:0006281">
    <property type="term" value="P:DNA repair"/>
    <property type="evidence" value="ECO:0007669"/>
    <property type="project" value="UniProtKB-KW"/>
</dbReference>
<dbReference type="PROSITE" id="PS00374">
    <property type="entry name" value="MGMT"/>
    <property type="match status" value="1"/>
</dbReference>
<organism evidence="14">
    <name type="scientific">marine sediment metagenome</name>
    <dbReference type="NCBI Taxonomy" id="412755"/>
    <lineage>
        <taxon>unclassified sequences</taxon>
        <taxon>metagenomes</taxon>
        <taxon>ecological metagenomes</taxon>
    </lineage>
</organism>
<dbReference type="NCBIfam" id="NF011964">
    <property type="entry name" value="PRK15435.1"/>
    <property type="match status" value="1"/>
</dbReference>
<dbReference type="EMBL" id="LAZR01000089">
    <property type="protein sequence ID" value="KKN93119.1"/>
    <property type="molecule type" value="Genomic_DNA"/>
</dbReference>
<dbReference type="CDD" id="cd06445">
    <property type="entry name" value="ATase"/>
    <property type="match status" value="1"/>
</dbReference>
<dbReference type="PANTHER" id="PTHR10815">
    <property type="entry name" value="METHYLATED-DNA--PROTEIN-CYSTEINE METHYLTRANSFERASE"/>
    <property type="match status" value="1"/>
</dbReference>
<dbReference type="InterPro" id="IPR035451">
    <property type="entry name" value="Ada-like_dom_sf"/>
</dbReference>
<comment type="catalytic activity">
    <reaction evidence="12">
        <text>a 6-O-methyl-2'-deoxyguanosine in DNA + L-cysteinyl-[protein] = S-methyl-L-cysteinyl-[protein] + a 2'-deoxyguanosine in DNA</text>
        <dbReference type="Rhea" id="RHEA:24000"/>
        <dbReference type="Rhea" id="RHEA-COMP:10131"/>
        <dbReference type="Rhea" id="RHEA-COMP:10132"/>
        <dbReference type="Rhea" id="RHEA-COMP:11367"/>
        <dbReference type="Rhea" id="RHEA-COMP:11368"/>
        <dbReference type="ChEBI" id="CHEBI:29950"/>
        <dbReference type="ChEBI" id="CHEBI:82612"/>
        <dbReference type="ChEBI" id="CHEBI:85445"/>
        <dbReference type="ChEBI" id="CHEBI:85448"/>
        <dbReference type="EC" id="2.1.1.63"/>
    </reaction>
</comment>
<dbReference type="SUPFAM" id="SSF53155">
    <property type="entry name" value="Methylated DNA-protein cysteine methyltransferase domain"/>
    <property type="match status" value="1"/>
</dbReference>
<comment type="catalytic activity">
    <reaction evidence="1">
        <text>a 4-O-methyl-thymidine in DNA + L-cysteinyl-[protein] = a thymidine in DNA + S-methyl-L-cysteinyl-[protein]</text>
        <dbReference type="Rhea" id="RHEA:53428"/>
        <dbReference type="Rhea" id="RHEA-COMP:10131"/>
        <dbReference type="Rhea" id="RHEA-COMP:10132"/>
        <dbReference type="Rhea" id="RHEA-COMP:13555"/>
        <dbReference type="Rhea" id="RHEA-COMP:13556"/>
        <dbReference type="ChEBI" id="CHEBI:29950"/>
        <dbReference type="ChEBI" id="CHEBI:82612"/>
        <dbReference type="ChEBI" id="CHEBI:137386"/>
        <dbReference type="ChEBI" id="CHEBI:137387"/>
        <dbReference type="EC" id="2.1.1.63"/>
    </reaction>
</comment>
<protein>
    <recommendedName>
        <fullName evidence="4">methylated-DNA--[protein]-cysteine S-methyltransferase</fullName>
        <ecNumber evidence="4">2.1.1.63</ecNumber>
    </recommendedName>
</protein>
<evidence type="ECO:0000256" key="6">
    <source>
        <dbReference type="ARBA" id="ARBA00022679"/>
    </source>
</evidence>
<gene>
    <name evidence="14" type="ORF">LCGC14_0202080</name>
</gene>
<comment type="cofactor">
    <cofactor evidence="2">
        <name>Zn(2+)</name>
        <dbReference type="ChEBI" id="CHEBI:29105"/>
    </cofactor>
</comment>
<evidence type="ECO:0000256" key="9">
    <source>
        <dbReference type="ARBA" id="ARBA00023159"/>
    </source>
</evidence>
<evidence type="ECO:0000256" key="12">
    <source>
        <dbReference type="ARBA" id="ARBA00049348"/>
    </source>
</evidence>
<dbReference type="GO" id="GO:0043565">
    <property type="term" value="F:sequence-specific DNA binding"/>
    <property type="evidence" value="ECO:0007669"/>
    <property type="project" value="InterPro"/>
</dbReference>
<dbReference type="SUPFAM" id="SSF57884">
    <property type="entry name" value="Ada DNA repair protein, N-terminal domain (N-Ada 10)"/>
    <property type="match status" value="1"/>
</dbReference>
<dbReference type="AlphaFoldDB" id="A0A0F9UN82"/>
<proteinExistence type="inferred from homology"/>
<dbReference type="InterPro" id="IPR014048">
    <property type="entry name" value="MethylDNA_cys_MeTrfase_DNA-bd"/>
</dbReference>
<evidence type="ECO:0000256" key="10">
    <source>
        <dbReference type="ARBA" id="ARBA00023163"/>
    </source>
</evidence>
<dbReference type="InterPro" id="IPR036388">
    <property type="entry name" value="WH-like_DNA-bd_sf"/>
</dbReference>
<keyword evidence="7" id="KW-0227">DNA damage</keyword>
<keyword evidence="11" id="KW-0234">DNA repair</keyword>
<keyword evidence="9" id="KW-0010">Activator</keyword>
<dbReference type="GO" id="GO:0008270">
    <property type="term" value="F:zinc ion binding"/>
    <property type="evidence" value="ECO:0007669"/>
    <property type="project" value="InterPro"/>
</dbReference>
<dbReference type="PROSITE" id="PS01124">
    <property type="entry name" value="HTH_ARAC_FAMILY_2"/>
    <property type="match status" value="1"/>
</dbReference>
<dbReference type="Pfam" id="PF02805">
    <property type="entry name" value="Ada_Zn_binding"/>
    <property type="match status" value="1"/>
</dbReference>
<dbReference type="Gene3D" id="3.40.10.10">
    <property type="entry name" value="DNA Methylphosphotriester Repair Domain"/>
    <property type="match status" value="1"/>
</dbReference>
<keyword evidence="6" id="KW-0808">Transferase</keyword>
<reference evidence="14" key="1">
    <citation type="journal article" date="2015" name="Nature">
        <title>Complex archaea that bridge the gap between prokaryotes and eukaryotes.</title>
        <authorList>
            <person name="Spang A."/>
            <person name="Saw J.H."/>
            <person name="Jorgensen S.L."/>
            <person name="Zaremba-Niedzwiedzka K."/>
            <person name="Martijn J."/>
            <person name="Lind A.E."/>
            <person name="van Eijk R."/>
            <person name="Schleper C."/>
            <person name="Guy L."/>
            <person name="Ettema T.J."/>
        </authorList>
    </citation>
    <scope>NUCLEOTIDE SEQUENCE</scope>
</reference>
<dbReference type="NCBIfam" id="TIGR00589">
    <property type="entry name" value="ogt"/>
    <property type="match status" value="1"/>
</dbReference>
<dbReference type="Gene3D" id="1.10.10.60">
    <property type="entry name" value="Homeodomain-like"/>
    <property type="match status" value="1"/>
</dbReference>
<dbReference type="GO" id="GO:0003908">
    <property type="term" value="F:methylated-DNA-[protein]-cysteine S-methyltransferase activity"/>
    <property type="evidence" value="ECO:0007669"/>
    <property type="project" value="UniProtKB-EC"/>
</dbReference>
<feature type="domain" description="HTH araC/xylS-type" evidence="13">
    <location>
        <begin position="87"/>
        <end position="187"/>
    </location>
</feature>
<comment type="similarity">
    <text evidence="3">Belongs to the MGMT family.</text>
</comment>
<evidence type="ECO:0000256" key="4">
    <source>
        <dbReference type="ARBA" id="ARBA00011918"/>
    </source>
</evidence>
<evidence type="ECO:0000256" key="1">
    <source>
        <dbReference type="ARBA" id="ARBA00001286"/>
    </source>
</evidence>
<evidence type="ECO:0000313" key="14">
    <source>
        <dbReference type="EMBL" id="KKN93119.1"/>
    </source>
</evidence>
<keyword evidence="8" id="KW-0805">Transcription regulation</keyword>
<dbReference type="Gene3D" id="3.30.160.70">
    <property type="entry name" value="Methylated DNA-protein cysteine methyltransferase domain"/>
    <property type="match status" value="1"/>
</dbReference>
<dbReference type="Gene3D" id="1.10.10.10">
    <property type="entry name" value="Winged helix-like DNA-binding domain superfamily/Winged helix DNA-binding domain"/>
    <property type="match status" value="1"/>
</dbReference>
<dbReference type="SUPFAM" id="SSF46689">
    <property type="entry name" value="Homeodomain-like"/>
    <property type="match status" value="1"/>
</dbReference>
<evidence type="ECO:0000256" key="2">
    <source>
        <dbReference type="ARBA" id="ARBA00001947"/>
    </source>
</evidence>
<dbReference type="InterPro" id="IPR036217">
    <property type="entry name" value="MethylDNA_cys_MeTrfase_DNAb"/>
</dbReference>
<dbReference type="SUPFAM" id="SSF46767">
    <property type="entry name" value="Methylated DNA-protein cysteine methyltransferase, C-terminal domain"/>
    <property type="match status" value="1"/>
</dbReference>
<keyword evidence="5" id="KW-0489">Methyltransferase</keyword>
<dbReference type="InterPro" id="IPR018060">
    <property type="entry name" value="HTH_AraC"/>
</dbReference>
<dbReference type="Pfam" id="PF12833">
    <property type="entry name" value="HTH_18"/>
    <property type="match status" value="1"/>
</dbReference>
<name>A0A0F9UN82_9ZZZZ</name>
<sequence>MPQQSDVLQASHDFRWAAVVARDAKADGQFFYAVSSTKIYCRPSCGARAPKPENVSFFLTSTEAEQAGYRPCLRCLPNQPPLAERQATLVADLCRQIETAETAPTLEALAQGAQMSAFHLRRLFKSITGLTPKAYATAHRAGKMRDELGRGSSVTEAIYAAGYNANSRFYSEAEQVLGMTPKRYRAGGAGTVIRFALGQSALGAILVAATERGVCAILLGDDPELLIGDLQYRFPKAELLSGDAEFEQFVAAVVGFVEAPKLGLELPLDVQGTAFQQRVWQALRDVPVGTTVSYSDLAQRIGSPKSVRAVAGACAANPLAVAIPCHRVVRIDGGLSGYRWGVERKRALLDLESEA</sequence>
<accession>A0A0F9UN82</accession>
<dbReference type="InterPro" id="IPR036631">
    <property type="entry name" value="MGMT_N_sf"/>
</dbReference>
<evidence type="ECO:0000256" key="8">
    <source>
        <dbReference type="ARBA" id="ARBA00023015"/>
    </source>
</evidence>
<dbReference type="GO" id="GO:0032259">
    <property type="term" value="P:methylation"/>
    <property type="evidence" value="ECO:0007669"/>
    <property type="project" value="UniProtKB-KW"/>
</dbReference>
<evidence type="ECO:0000256" key="11">
    <source>
        <dbReference type="ARBA" id="ARBA00023204"/>
    </source>
</evidence>
<evidence type="ECO:0000256" key="7">
    <source>
        <dbReference type="ARBA" id="ARBA00022763"/>
    </source>
</evidence>
<dbReference type="InterPro" id="IPR009057">
    <property type="entry name" value="Homeodomain-like_sf"/>
</dbReference>
<evidence type="ECO:0000256" key="5">
    <source>
        <dbReference type="ARBA" id="ARBA00022603"/>
    </source>
</evidence>
<evidence type="ECO:0000259" key="13">
    <source>
        <dbReference type="PROSITE" id="PS01124"/>
    </source>
</evidence>
<dbReference type="FunFam" id="1.10.10.10:FF:000214">
    <property type="entry name" value="Methylated-DNA--protein-cysteine methyltransferase"/>
    <property type="match status" value="1"/>
</dbReference>
<dbReference type="PANTHER" id="PTHR10815:SF14">
    <property type="entry name" value="BIFUNCTIONAL TRANSCRIPTIONAL ACTIVATOR_DNA REPAIR ENZYME ADA"/>
    <property type="match status" value="1"/>
</dbReference>
<comment type="caution">
    <text evidence="14">The sequence shown here is derived from an EMBL/GenBank/DDBJ whole genome shotgun (WGS) entry which is preliminary data.</text>
</comment>